<keyword evidence="10" id="KW-0548">Nucleotidyltransferase</keyword>
<dbReference type="InterPro" id="IPR024170">
    <property type="entry name" value="Aminoglycoside_N6-AcTrfrase"/>
</dbReference>
<keyword evidence="4 10" id="KW-0808">Transferase</keyword>
<evidence type="ECO:0000256" key="1">
    <source>
        <dbReference type="ARBA" id="ARBA00011738"/>
    </source>
</evidence>
<dbReference type="AlphaFoldDB" id="A0A161P3F8"/>
<keyword evidence="11" id="KW-1185">Reference proteome</keyword>
<dbReference type="PIRSF" id="PIRSF000452">
    <property type="entry name" value="6-N-acetyltransf"/>
    <property type="match status" value="1"/>
</dbReference>
<evidence type="ECO:0000256" key="7">
    <source>
        <dbReference type="ARBA" id="ARBA00029660"/>
    </source>
</evidence>
<dbReference type="EMBL" id="LTAO01000039">
    <property type="protein sequence ID" value="KYG26063.1"/>
    <property type="molecule type" value="Genomic_DNA"/>
</dbReference>
<dbReference type="CDD" id="cd04301">
    <property type="entry name" value="NAT_SF"/>
    <property type="match status" value="1"/>
</dbReference>
<evidence type="ECO:0000256" key="6">
    <source>
        <dbReference type="ARBA" id="ARBA00023315"/>
    </source>
</evidence>
<comment type="subunit">
    <text evidence="1">Homodimer.</text>
</comment>
<comment type="catalytic activity">
    <reaction evidence="8">
        <text>kanamycin B + acetyl-CoA = N(6')-acetylkanamycin B + CoA + H(+)</text>
        <dbReference type="Rhea" id="RHEA:16449"/>
        <dbReference type="ChEBI" id="CHEBI:15378"/>
        <dbReference type="ChEBI" id="CHEBI:57287"/>
        <dbReference type="ChEBI" id="CHEBI:57288"/>
        <dbReference type="ChEBI" id="CHEBI:58390"/>
        <dbReference type="ChEBI" id="CHEBI:58549"/>
        <dbReference type="EC" id="2.3.1.82"/>
    </reaction>
</comment>
<dbReference type="Pfam" id="PF00583">
    <property type="entry name" value="Acetyltransf_1"/>
    <property type="match status" value="1"/>
</dbReference>
<dbReference type="RefSeq" id="WP_061950239.1">
    <property type="nucleotide sequence ID" value="NZ_LTAO01000039.1"/>
</dbReference>
<dbReference type="PROSITE" id="PS51186">
    <property type="entry name" value="GNAT"/>
    <property type="match status" value="1"/>
</dbReference>
<accession>A0A161P3F8</accession>
<evidence type="ECO:0000259" key="9">
    <source>
        <dbReference type="PROSITE" id="PS51186"/>
    </source>
</evidence>
<dbReference type="InterPro" id="IPR000182">
    <property type="entry name" value="GNAT_dom"/>
</dbReference>
<dbReference type="OrthoDB" id="118633at2"/>
<dbReference type="PANTHER" id="PTHR43877">
    <property type="entry name" value="AMINOALKYLPHOSPHONATE N-ACETYLTRANSFERASE-RELATED-RELATED"/>
    <property type="match status" value="1"/>
</dbReference>
<comment type="caution">
    <text evidence="10">The sequence shown here is derived from an EMBL/GenBank/DDBJ whole genome shotgun (WGS) entry which is preliminary data.</text>
</comment>
<dbReference type="Proteomes" id="UP000075806">
    <property type="component" value="Unassembled WGS sequence"/>
</dbReference>
<dbReference type="STRING" id="519424.AZF04_13335"/>
<evidence type="ECO:0000313" key="10">
    <source>
        <dbReference type="EMBL" id="KYG26063.1"/>
    </source>
</evidence>
<dbReference type="GO" id="GO:0016779">
    <property type="term" value="F:nucleotidyltransferase activity"/>
    <property type="evidence" value="ECO:0007669"/>
    <property type="project" value="UniProtKB-KW"/>
</dbReference>
<dbReference type="NCBIfam" id="NF043067">
    <property type="entry name" value="AAC_6p_group_E"/>
    <property type="match status" value="1"/>
</dbReference>
<evidence type="ECO:0000256" key="5">
    <source>
        <dbReference type="ARBA" id="ARBA00023251"/>
    </source>
</evidence>
<evidence type="ECO:0000256" key="4">
    <source>
        <dbReference type="ARBA" id="ARBA00022679"/>
    </source>
</evidence>
<evidence type="ECO:0000256" key="2">
    <source>
        <dbReference type="ARBA" id="ARBA00012888"/>
    </source>
</evidence>
<evidence type="ECO:0000313" key="11">
    <source>
        <dbReference type="Proteomes" id="UP000075806"/>
    </source>
</evidence>
<protein>
    <recommendedName>
        <fullName evidence="3">Aminoglycoside N(6')-acetyltransferase type 1</fullName>
        <ecNumber evidence="2">2.3.1.82</ecNumber>
    </recommendedName>
    <alternativeName>
        <fullName evidence="7">Aminoglycoside resistance protein</fullName>
    </alternativeName>
</protein>
<keyword evidence="5" id="KW-0046">Antibiotic resistance</keyword>
<name>A0A161P3F8_9BACI</name>
<reference evidence="10" key="1">
    <citation type="submission" date="2016-02" db="EMBL/GenBank/DDBJ databases">
        <title>Genome sequence of Bacillus trypoxylicola KCTC 13244(T).</title>
        <authorList>
            <person name="Jeong H."/>
            <person name="Park S.-H."/>
            <person name="Choi S.-K."/>
        </authorList>
    </citation>
    <scope>NUCLEOTIDE SEQUENCE [LARGE SCALE GENOMIC DNA]</scope>
    <source>
        <strain evidence="10">KCTC 13244</strain>
    </source>
</reference>
<sequence>MIKEATMSEAKEAARLAQSLWPGQSLGDFIKEMEELISQSDAIILLAYQGVEVIGFAQCQLRFDYVEGTDTTPVGYLEGLFVKEAFRKQKVAKNLVHACEEWAKQKGCVEFASDCELHNKQSLAMHLKLGFEEVNRVICFKKRL</sequence>
<proteinExistence type="predicted"/>
<keyword evidence="6" id="KW-0012">Acyltransferase</keyword>
<dbReference type="EC" id="2.3.1.82" evidence="2"/>
<dbReference type="SUPFAM" id="SSF55729">
    <property type="entry name" value="Acyl-CoA N-acyltransferases (Nat)"/>
    <property type="match status" value="1"/>
</dbReference>
<feature type="domain" description="N-acetyltransferase" evidence="9">
    <location>
        <begin position="1"/>
        <end position="144"/>
    </location>
</feature>
<evidence type="ECO:0000256" key="3">
    <source>
        <dbReference type="ARBA" id="ARBA00017677"/>
    </source>
</evidence>
<dbReference type="GO" id="GO:0046677">
    <property type="term" value="P:response to antibiotic"/>
    <property type="evidence" value="ECO:0007669"/>
    <property type="project" value="UniProtKB-KW"/>
</dbReference>
<dbReference type="GO" id="GO:0047663">
    <property type="term" value="F:aminoglycoside 6'-N-acetyltransferase activity"/>
    <property type="evidence" value="ECO:0007669"/>
    <property type="project" value="UniProtKB-EC"/>
</dbReference>
<gene>
    <name evidence="10" type="ORF">AZF04_13335</name>
</gene>
<dbReference type="InterPro" id="IPR050832">
    <property type="entry name" value="Bact_Acetyltransf"/>
</dbReference>
<dbReference type="InterPro" id="IPR016181">
    <property type="entry name" value="Acyl_CoA_acyltransferase"/>
</dbReference>
<evidence type="ECO:0000256" key="8">
    <source>
        <dbReference type="ARBA" id="ARBA00048923"/>
    </source>
</evidence>
<organism evidence="10 11">
    <name type="scientific">Alkalihalobacillus trypoxylicola</name>
    <dbReference type="NCBI Taxonomy" id="519424"/>
    <lineage>
        <taxon>Bacteria</taxon>
        <taxon>Bacillati</taxon>
        <taxon>Bacillota</taxon>
        <taxon>Bacilli</taxon>
        <taxon>Bacillales</taxon>
        <taxon>Bacillaceae</taxon>
        <taxon>Alkalihalobacillus</taxon>
    </lineage>
</organism>
<dbReference type="Gene3D" id="3.40.630.30">
    <property type="match status" value="1"/>
</dbReference>